<keyword evidence="9" id="KW-1185">Reference proteome</keyword>
<feature type="transmembrane region" description="Helical" evidence="6">
    <location>
        <begin position="395"/>
        <end position="416"/>
    </location>
</feature>
<dbReference type="Pfam" id="PF07690">
    <property type="entry name" value="MFS_1"/>
    <property type="match status" value="1"/>
</dbReference>
<name>A0ABR2UY80_9PEZI</name>
<evidence type="ECO:0000256" key="3">
    <source>
        <dbReference type="ARBA" id="ARBA00022692"/>
    </source>
</evidence>
<sequence>MGVIQQDAADGAAPNYAAIVASWSPEERAEREKKLMRKIDFRLLPILIVMYIMNYIDRNALPQAKVQGLVTDIGLVGVEYNIVLSLTFIGYILMQVPSNMILGLTRPSIYLSVVMILWGIVSGCTGAVHNFAGIAACRFFLGIAEAPFFAGVAFLFSGWYTRAELGLRLGIFFCAAMLSGAFGGLFAAGIAAAFQGNAIASWRWLFIIEGAATVVFACVTAFIIPDWPATTKWLSEEEKALGVVRLIEDAGEEESEIKTWDAFKMAAKDFRIWLCILNQMCLQAVASLTNFLPTLVKNFGFSTIHTLLLTAPPYLFTACFCLFNTWYSDKTSKRSPHIIYPTIVAIVGIVITIATINIAARYFALFLMLPGTYGCFQISNAWMANIAARPQKKRAIGLAMNNSIGNLALVWTPYLYPDSAGPRYTTAWSVNLALCVVTMVSAIALSFFLKKDNGKMEKLESEGFTLEEGVVEGKSGIAAHHHEHPTAGRPLGGIRAGKLARYQI</sequence>
<dbReference type="InterPro" id="IPR011701">
    <property type="entry name" value="MFS"/>
</dbReference>
<evidence type="ECO:0000313" key="9">
    <source>
        <dbReference type="Proteomes" id="UP001408356"/>
    </source>
</evidence>
<dbReference type="EMBL" id="JARVKF010000299">
    <property type="protein sequence ID" value="KAK9419648.1"/>
    <property type="molecule type" value="Genomic_DNA"/>
</dbReference>
<dbReference type="Gene3D" id="1.20.1250.20">
    <property type="entry name" value="MFS general substrate transporter like domains"/>
    <property type="match status" value="2"/>
</dbReference>
<keyword evidence="2" id="KW-0813">Transport</keyword>
<comment type="subcellular location">
    <subcellularLocation>
        <location evidence="1">Membrane</location>
        <topology evidence="1">Multi-pass membrane protein</topology>
    </subcellularLocation>
</comment>
<feature type="transmembrane region" description="Helical" evidence="6">
    <location>
        <begin position="108"/>
        <end position="132"/>
    </location>
</feature>
<proteinExistence type="predicted"/>
<reference evidence="8 9" key="1">
    <citation type="journal article" date="2024" name="J. Plant Pathol.">
        <title>Sequence and assembly of the genome of Seiridium unicorne, isolate CBS 538.82, causal agent of cypress canker disease.</title>
        <authorList>
            <person name="Scali E."/>
            <person name="Rocca G.D."/>
            <person name="Danti R."/>
            <person name="Garbelotto M."/>
            <person name="Barberini S."/>
            <person name="Baroncelli R."/>
            <person name="Emiliani G."/>
        </authorList>
    </citation>
    <scope>NUCLEOTIDE SEQUENCE [LARGE SCALE GENOMIC DNA]</scope>
    <source>
        <strain evidence="8 9">BM-138-508</strain>
    </source>
</reference>
<dbReference type="PANTHER" id="PTHR43791:SF92">
    <property type="entry name" value="AGL026WP"/>
    <property type="match status" value="1"/>
</dbReference>
<feature type="transmembrane region" description="Helical" evidence="6">
    <location>
        <begin position="138"/>
        <end position="157"/>
    </location>
</feature>
<gene>
    <name evidence="8" type="ORF">SUNI508_07134</name>
</gene>
<evidence type="ECO:0000256" key="1">
    <source>
        <dbReference type="ARBA" id="ARBA00004141"/>
    </source>
</evidence>
<dbReference type="InterPro" id="IPR020846">
    <property type="entry name" value="MFS_dom"/>
</dbReference>
<dbReference type="Proteomes" id="UP001408356">
    <property type="component" value="Unassembled WGS sequence"/>
</dbReference>
<feature type="transmembrane region" description="Helical" evidence="6">
    <location>
        <begin position="204"/>
        <end position="224"/>
    </location>
</feature>
<feature type="transmembrane region" description="Helical" evidence="6">
    <location>
        <begin position="338"/>
        <end position="356"/>
    </location>
</feature>
<dbReference type="PANTHER" id="PTHR43791">
    <property type="entry name" value="PERMEASE-RELATED"/>
    <property type="match status" value="1"/>
</dbReference>
<evidence type="ECO:0000259" key="7">
    <source>
        <dbReference type="PROSITE" id="PS50850"/>
    </source>
</evidence>
<evidence type="ECO:0000256" key="6">
    <source>
        <dbReference type="SAM" id="Phobius"/>
    </source>
</evidence>
<comment type="caution">
    <text evidence="8">The sequence shown here is derived from an EMBL/GenBank/DDBJ whole genome shotgun (WGS) entry which is preliminary data.</text>
</comment>
<feature type="transmembrane region" description="Helical" evidence="6">
    <location>
        <begin position="428"/>
        <end position="449"/>
    </location>
</feature>
<evidence type="ECO:0000313" key="8">
    <source>
        <dbReference type="EMBL" id="KAK9419648.1"/>
    </source>
</evidence>
<accession>A0ABR2UY80</accession>
<feature type="transmembrane region" description="Helical" evidence="6">
    <location>
        <begin position="76"/>
        <end position="96"/>
    </location>
</feature>
<feature type="transmembrane region" description="Helical" evidence="6">
    <location>
        <begin position="169"/>
        <end position="192"/>
    </location>
</feature>
<dbReference type="PROSITE" id="PS50850">
    <property type="entry name" value="MFS"/>
    <property type="match status" value="1"/>
</dbReference>
<feature type="transmembrane region" description="Helical" evidence="6">
    <location>
        <begin position="362"/>
        <end position="383"/>
    </location>
</feature>
<keyword evidence="5 6" id="KW-0472">Membrane</keyword>
<organism evidence="8 9">
    <name type="scientific">Seiridium unicorne</name>
    <dbReference type="NCBI Taxonomy" id="138068"/>
    <lineage>
        <taxon>Eukaryota</taxon>
        <taxon>Fungi</taxon>
        <taxon>Dikarya</taxon>
        <taxon>Ascomycota</taxon>
        <taxon>Pezizomycotina</taxon>
        <taxon>Sordariomycetes</taxon>
        <taxon>Xylariomycetidae</taxon>
        <taxon>Amphisphaeriales</taxon>
        <taxon>Sporocadaceae</taxon>
        <taxon>Seiridium</taxon>
    </lineage>
</organism>
<feature type="transmembrane region" description="Helical" evidence="6">
    <location>
        <begin position="304"/>
        <end position="326"/>
    </location>
</feature>
<keyword evidence="4 6" id="KW-1133">Transmembrane helix</keyword>
<dbReference type="SUPFAM" id="SSF103473">
    <property type="entry name" value="MFS general substrate transporter"/>
    <property type="match status" value="1"/>
</dbReference>
<evidence type="ECO:0000256" key="5">
    <source>
        <dbReference type="ARBA" id="ARBA00023136"/>
    </source>
</evidence>
<protein>
    <submittedName>
        <fullName evidence="8">Major facilitator superfamily (MFS) profile domain-containing protein</fullName>
    </submittedName>
</protein>
<feature type="domain" description="Major facilitator superfamily (MFS) profile" evidence="7">
    <location>
        <begin position="43"/>
        <end position="453"/>
    </location>
</feature>
<dbReference type="InterPro" id="IPR036259">
    <property type="entry name" value="MFS_trans_sf"/>
</dbReference>
<keyword evidence="3 6" id="KW-0812">Transmembrane</keyword>
<evidence type="ECO:0000256" key="4">
    <source>
        <dbReference type="ARBA" id="ARBA00022989"/>
    </source>
</evidence>
<evidence type="ECO:0000256" key="2">
    <source>
        <dbReference type="ARBA" id="ARBA00022448"/>
    </source>
</evidence>